<dbReference type="AlphaFoldDB" id="A0A345DR06"/>
<sequence>MCGILHSFYNDAFWGDKSAGKGYLPFEIFREQGNDKIGALIGANATSFSFTTLLTNKCKGTVLTKDGKPTKKITYSTYNLKQLNPKTNRVYLINEQTKAVDAQTPVSQSELDNDCEFLQTPDGTNCSYIIDMFSIQALYKGNFEIIFYADNPYTNNEEDYLRLSVWSFRGKTKSVLNNYLRDMTTNYKTSFLLPHDYEIPTFNYPQYVLPPVPYKYKHYTKYIMPAGVVQTLKNWK</sequence>
<dbReference type="EMBL" id="CP031088">
    <property type="protein sequence ID" value="AXF96647.1"/>
    <property type="molecule type" value="Genomic_DNA"/>
</dbReference>
<organism evidence="1 2">
    <name type="scientific">Spiroplasma phoeniceum P40</name>
    <dbReference type="NCBI Taxonomy" id="1276259"/>
    <lineage>
        <taxon>Bacteria</taxon>
        <taxon>Bacillati</taxon>
        <taxon>Mycoplasmatota</taxon>
        <taxon>Mollicutes</taxon>
        <taxon>Entomoplasmatales</taxon>
        <taxon>Spiroplasmataceae</taxon>
        <taxon>Spiroplasma</taxon>
    </lineage>
</organism>
<gene>
    <name evidence="1" type="ORF">SDAV_001694</name>
</gene>
<evidence type="ECO:0000313" key="1">
    <source>
        <dbReference type="EMBL" id="AXF96647.1"/>
    </source>
</evidence>
<accession>A0A345DR06</accession>
<reference evidence="2" key="1">
    <citation type="submission" date="2018-07" db="EMBL/GenBank/DDBJ databases">
        <title>Complete Genome Sequence of Spiroplasma phoeniceum.</title>
        <authorList>
            <person name="Davis R.E."/>
            <person name="Shao J.Y."/>
            <person name="Zhao Y."/>
            <person name="Silver A."/>
            <person name="Stump z."/>
            <person name="Gasparich G."/>
        </authorList>
    </citation>
    <scope>NUCLEOTIDE SEQUENCE [LARGE SCALE GENOMIC DNA]</scope>
    <source>
        <strain evidence="2">P40</strain>
    </source>
</reference>
<keyword evidence="2" id="KW-1185">Reference proteome</keyword>
<name>A0A345DR06_9MOLU</name>
<proteinExistence type="predicted"/>
<dbReference type="KEGG" id="sphh:SDAV_001694"/>
<dbReference type="RefSeq" id="WP_114565234.1">
    <property type="nucleotide sequence ID" value="NZ_CP031088.1"/>
</dbReference>
<protein>
    <submittedName>
        <fullName evidence="1">Adhesin P123</fullName>
    </submittedName>
</protein>
<evidence type="ECO:0000313" key="2">
    <source>
        <dbReference type="Proteomes" id="UP000253689"/>
    </source>
</evidence>
<dbReference type="Proteomes" id="UP000253689">
    <property type="component" value="Chromosome"/>
</dbReference>